<dbReference type="SUPFAM" id="SSF55486">
    <property type="entry name" value="Metalloproteases ('zincins'), catalytic domain"/>
    <property type="match status" value="1"/>
</dbReference>
<protein>
    <recommendedName>
        <fullName evidence="4">Peptidase M10 metallopeptidase domain-containing protein</fullName>
    </recommendedName>
</protein>
<reference evidence="2 3" key="1">
    <citation type="submission" date="2015-06" db="EMBL/GenBank/DDBJ databases">
        <title>Genome sequence of the organohalide-respiring Dehalogenimonas alkenigignens type strain (IP3-3T).</title>
        <authorList>
            <person name="Key T.A."/>
            <person name="Richmond D.P."/>
            <person name="Bowman K.S."/>
            <person name="Cho Y.-J."/>
            <person name="Chun J."/>
            <person name="da Costa M.S."/>
            <person name="Rainey F.A."/>
            <person name="Moe W.M."/>
        </authorList>
    </citation>
    <scope>NUCLEOTIDE SEQUENCE [LARGE SCALE GENOMIC DNA]</scope>
    <source>
        <strain evidence="2 3">IP3-3</strain>
    </source>
</reference>
<dbReference type="GO" id="GO:0008237">
    <property type="term" value="F:metallopeptidase activity"/>
    <property type="evidence" value="ECO:0007669"/>
    <property type="project" value="InterPro"/>
</dbReference>
<evidence type="ECO:0000256" key="1">
    <source>
        <dbReference type="SAM" id="SignalP"/>
    </source>
</evidence>
<feature type="signal peptide" evidence="1">
    <location>
        <begin position="1"/>
        <end position="27"/>
    </location>
</feature>
<evidence type="ECO:0000313" key="3">
    <source>
        <dbReference type="Proteomes" id="UP000053947"/>
    </source>
</evidence>
<evidence type="ECO:0008006" key="4">
    <source>
        <dbReference type="Google" id="ProtNLM"/>
    </source>
</evidence>
<feature type="chain" id="PRO_5006902696" description="Peptidase M10 metallopeptidase domain-containing protein" evidence="1">
    <location>
        <begin position="28"/>
        <end position="262"/>
    </location>
</feature>
<gene>
    <name evidence="2" type="ORF">DEALK_11610</name>
</gene>
<dbReference type="AlphaFoldDB" id="A0A0W0GIB7"/>
<sequence>MFHSLRRVLIVFSVLTLIILPSSGVVAAADNGQGKGPPILDRVVFVHYPKDLPAKGGLPGKPPTDGGDATKEWYKYSGIHWNISDIPVTYKVNILNYSTDFLDGIQAAFQEWEADSQSSIDFEYYGDFTGFPSSFQSGGTTNGTNEVGWVDISNQYPNAIAVTMIWYNSLTKEITEVDMAMNSYLPWAQSVISGDPDQASGVTGHYDVQNIATHEVGHWLMLGDLYNKPTMTQTMYGYGSLGEVSKRSLESGDLAGLRAIYP</sequence>
<keyword evidence="3" id="KW-1185">Reference proteome</keyword>
<comment type="caution">
    <text evidence="2">The sequence shown here is derived from an EMBL/GenBank/DDBJ whole genome shotgun (WGS) entry which is preliminary data.</text>
</comment>
<dbReference type="RefSeq" id="WP_058439321.1">
    <property type="nucleotide sequence ID" value="NZ_KQ758903.1"/>
</dbReference>
<name>A0A0W0GIB7_9CHLR</name>
<keyword evidence="1" id="KW-0732">Signal</keyword>
<dbReference type="Proteomes" id="UP000053947">
    <property type="component" value="Unassembled WGS sequence"/>
</dbReference>
<organism evidence="2 3">
    <name type="scientific">Dehalogenimonas alkenigignens</name>
    <dbReference type="NCBI Taxonomy" id="1217799"/>
    <lineage>
        <taxon>Bacteria</taxon>
        <taxon>Bacillati</taxon>
        <taxon>Chloroflexota</taxon>
        <taxon>Dehalococcoidia</taxon>
        <taxon>Dehalococcoidales</taxon>
        <taxon>Dehalococcoidaceae</taxon>
        <taxon>Dehalogenimonas</taxon>
    </lineage>
</organism>
<dbReference type="InterPro" id="IPR024079">
    <property type="entry name" value="MetalloPept_cat_dom_sf"/>
</dbReference>
<evidence type="ECO:0000313" key="2">
    <source>
        <dbReference type="EMBL" id="KTB48315.1"/>
    </source>
</evidence>
<accession>A0A0W0GIB7</accession>
<dbReference type="OrthoDB" id="252952at2"/>
<dbReference type="Gene3D" id="3.40.390.10">
    <property type="entry name" value="Collagenase (Catalytic Domain)"/>
    <property type="match status" value="1"/>
</dbReference>
<dbReference type="EMBL" id="LFDV01000002">
    <property type="protein sequence ID" value="KTB48315.1"/>
    <property type="molecule type" value="Genomic_DNA"/>
</dbReference>
<proteinExistence type="predicted"/>